<evidence type="ECO:0000256" key="1">
    <source>
        <dbReference type="ARBA" id="ARBA00005495"/>
    </source>
</evidence>
<dbReference type="AlphaFoldDB" id="A0A4R3YL26"/>
<dbReference type="Proteomes" id="UP000295645">
    <property type="component" value="Unassembled WGS sequence"/>
</dbReference>
<feature type="domain" description="CENP-V/GFA" evidence="4">
    <location>
        <begin position="5"/>
        <end position="125"/>
    </location>
</feature>
<sequence>MKKTYHGSCQCGAVRYETDLDLAEGTEKCNCSICGKLRIWGQIAKPAAFRLLAGEEHLIDYQFNTKAVHNLFCKTCGVHSFHHGHIEEIGGDYVQINLACLDDLDPAELLGAPVQYADGAHDNWRNQPGETRHL</sequence>
<dbReference type="PROSITE" id="PS51891">
    <property type="entry name" value="CENP_V_GFA"/>
    <property type="match status" value="1"/>
</dbReference>
<keyword evidence="2" id="KW-0479">Metal-binding</keyword>
<dbReference type="Pfam" id="PF04828">
    <property type="entry name" value="GFA"/>
    <property type="match status" value="1"/>
</dbReference>
<keyword evidence="3" id="KW-0862">Zinc</keyword>
<evidence type="ECO:0000259" key="4">
    <source>
        <dbReference type="PROSITE" id="PS51891"/>
    </source>
</evidence>
<accession>A0A4R3YL26</accession>
<dbReference type="PANTHER" id="PTHR28620">
    <property type="entry name" value="CENTROMERE PROTEIN V"/>
    <property type="match status" value="1"/>
</dbReference>
<dbReference type="OrthoDB" id="9805575at2"/>
<dbReference type="InterPro" id="IPR011057">
    <property type="entry name" value="Mss4-like_sf"/>
</dbReference>
<comment type="similarity">
    <text evidence="1">Belongs to the Gfa family.</text>
</comment>
<keyword evidence="6" id="KW-1185">Reference proteome</keyword>
<proteinExistence type="inferred from homology"/>
<dbReference type="Gene3D" id="2.170.150.70">
    <property type="match status" value="1"/>
</dbReference>
<dbReference type="InterPro" id="IPR006913">
    <property type="entry name" value="CENP-V/GFA"/>
</dbReference>
<protein>
    <recommendedName>
        <fullName evidence="4">CENP-V/GFA domain-containing protein</fullName>
    </recommendedName>
</protein>
<gene>
    <name evidence="5" type="ORF">EC912_106250</name>
</gene>
<evidence type="ECO:0000313" key="5">
    <source>
        <dbReference type="EMBL" id="TCV92911.1"/>
    </source>
</evidence>
<evidence type="ECO:0000256" key="2">
    <source>
        <dbReference type="ARBA" id="ARBA00022723"/>
    </source>
</evidence>
<dbReference type="EMBL" id="SMCS01000006">
    <property type="protein sequence ID" value="TCV92911.1"/>
    <property type="molecule type" value="Genomic_DNA"/>
</dbReference>
<evidence type="ECO:0000313" key="6">
    <source>
        <dbReference type="Proteomes" id="UP000295645"/>
    </source>
</evidence>
<comment type="caution">
    <text evidence="5">The sequence shown here is derived from an EMBL/GenBank/DDBJ whole genome shotgun (WGS) entry which is preliminary data.</text>
</comment>
<dbReference type="GO" id="GO:0016846">
    <property type="term" value="F:carbon-sulfur lyase activity"/>
    <property type="evidence" value="ECO:0007669"/>
    <property type="project" value="InterPro"/>
</dbReference>
<dbReference type="SUPFAM" id="SSF51316">
    <property type="entry name" value="Mss4-like"/>
    <property type="match status" value="1"/>
</dbReference>
<dbReference type="InterPro" id="IPR052355">
    <property type="entry name" value="CENP-V-like"/>
</dbReference>
<reference evidence="5 6" key="1">
    <citation type="submission" date="2019-03" db="EMBL/GenBank/DDBJ databases">
        <title>Above-ground endophytic microbial communities from plants in different locations in the United States.</title>
        <authorList>
            <person name="Frank C."/>
        </authorList>
    </citation>
    <scope>NUCLEOTIDE SEQUENCE [LARGE SCALE GENOMIC DNA]</scope>
    <source>
        <strain evidence="5 6">LP_13_YM</strain>
    </source>
</reference>
<evidence type="ECO:0000256" key="3">
    <source>
        <dbReference type="ARBA" id="ARBA00022833"/>
    </source>
</evidence>
<dbReference type="RefSeq" id="WP_132145718.1">
    <property type="nucleotide sequence ID" value="NZ_SMCS01000006.1"/>
</dbReference>
<dbReference type="GO" id="GO:0046872">
    <property type="term" value="F:metal ion binding"/>
    <property type="evidence" value="ECO:0007669"/>
    <property type="project" value="UniProtKB-KW"/>
</dbReference>
<dbReference type="PANTHER" id="PTHR28620:SF1">
    <property type="entry name" value="CENP-V_GFA DOMAIN-CONTAINING PROTEIN"/>
    <property type="match status" value="1"/>
</dbReference>
<name>A0A4R3YL26_9GAMM</name>
<organism evidence="5 6">
    <name type="scientific">Luteibacter rhizovicinus</name>
    <dbReference type="NCBI Taxonomy" id="242606"/>
    <lineage>
        <taxon>Bacteria</taxon>
        <taxon>Pseudomonadati</taxon>
        <taxon>Pseudomonadota</taxon>
        <taxon>Gammaproteobacteria</taxon>
        <taxon>Lysobacterales</taxon>
        <taxon>Rhodanobacteraceae</taxon>
        <taxon>Luteibacter</taxon>
    </lineage>
</organism>